<comment type="similarity">
    <text evidence="1">Belongs to the aspartate/glutamate racemases family.</text>
</comment>
<comment type="caution">
    <text evidence="4">The sequence shown here is derived from an EMBL/GenBank/DDBJ whole genome shotgun (WGS) entry which is preliminary data.</text>
</comment>
<evidence type="ECO:0000313" key="5">
    <source>
        <dbReference type="Proteomes" id="UP001596496"/>
    </source>
</evidence>
<dbReference type="PROSITE" id="PS00923">
    <property type="entry name" value="ASP_GLU_RACEMASE_1"/>
    <property type="match status" value="1"/>
</dbReference>
<evidence type="ECO:0000256" key="3">
    <source>
        <dbReference type="SAM" id="MobiDB-lite"/>
    </source>
</evidence>
<reference evidence="5" key="1">
    <citation type="journal article" date="2019" name="Int. J. Syst. Evol. Microbiol.">
        <title>The Global Catalogue of Microorganisms (GCM) 10K type strain sequencing project: providing services to taxonomists for standard genome sequencing and annotation.</title>
        <authorList>
            <consortium name="The Broad Institute Genomics Platform"/>
            <consortium name="The Broad Institute Genome Sequencing Center for Infectious Disease"/>
            <person name="Wu L."/>
            <person name="Ma J."/>
        </authorList>
    </citation>
    <scope>NUCLEOTIDE SEQUENCE [LARGE SCALE GENOMIC DNA]</scope>
    <source>
        <strain evidence="5">CECT 7649</strain>
    </source>
</reference>
<gene>
    <name evidence="4" type="ORF">ACFQSB_23580</name>
</gene>
<protein>
    <submittedName>
        <fullName evidence="4">Aspartate/glutamate racemase family protein</fullName>
    </submittedName>
</protein>
<dbReference type="PANTHER" id="PTHR21198:SF7">
    <property type="entry name" value="ASPARTATE-GLUTAMATE RACEMASE FAMILY"/>
    <property type="match status" value="1"/>
</dbReference>
<name>A0ABW2P6F0_9ACTN</name>
<dbReference type="SUPFAM" id="SSF53681">
    <property type="entry name" value="Aspartate/glutamate racemase"/>
    <property type="match status" value="2"/>
</dbReference>
<dbReference type="InterPro" id="IPR015942">
    <property type="entry name" value="Asp/Glu/hydantoin_racemase"/>
</dbReference>
<evidence type="ECO:0000256" key="1">
    <source>
        <dbReference type="ARBA" id="ARBA00007847"/>
    </source>
</evidence>
<accession>A0ABW2P6F0</accession>
<dbReference type="RefSeq" id="WP_380829120.1">
    <property type="nucleotide sequence ID" value="NZ_JBHTCG010000016.1"/>
</dbReference>
<feature type="region of interest" description="Disordered" evidence="3">
    <location>
        <begin position="1"/>
        <end position="25"/>
    </location>
</feature>
<dbReference type="Pfam" id="PF01177">
    <property type="entry name" value="Asp_Glu_race"/>
    <property type="match status" value="1"/>
</dbReference>
<evidence type="ECO:0000256" key="2">
    <source>
        <dbReference type="ARBA" id="ARBA00023235"/>
    </source>
</evidence>
<dbReference type="Gene3D" id="3.40.50.1860">
    <property type="match status" value="2"/>
</dbReference>
<organism evidence="4 5">
    <name type="scientific">Sphaerisporangium rhizosphaerae</name>
    <dbReference type="NCBI Taxonomy" id="2269375"/>
    <lineage>
        <taxon>Bacteria</taxon>
        <taxon>Bacillati</taxon>
        <taxon>Actinomycetota</taxon>
        <taxon>Actinomycetes</taxon>
        <taxon>Streptosporangiales</taxon>
        <taxon>Streptosporangiaceae</taxon>
        <taxon>Sphaerisporangium</taxon>
    </lineage>
</organism>
<feature type="compositionally biased region" description="Pro residues" evidence="3">
    <location>
        <begin position="16"/>
        <end position="25"/>
    </location>
</feature>
<sequence>MRTGARDGEGVGTRVPRPPRPLPPLRPTLGILGGMGPLATAEFLRLLAARVPGTTDQEHPRIVMLSDPSIPDRTAAVLAGSDAPLPPIRDGLARLAEWGADLLAVPCNTAHVYLDRLAETLPAPVVHIVDATLEEAARRSPQGGWLAATTGTVAGGLYQRRAEALGYRLLLPGSGTQEAIHHTATLVKAGRSHQAGALLGTVARGLWHRERLPVLAACTELPLAYAAASLPPDMMISSLDALASACVSRMYHPAGVARR</sequence>
<keyword evidence="5" id="KW-1185">Reference proteome</keyword>
<dbReference type="NCBIfam" id="TIGR00035">
    <property type="entry name" value="asp_race"/>
    <property type="match status" value="1"/>
</dbReference>
<dbReference type="InterPro" id="IPR004380">
    <property type="entry name" value="Asp_race"/>
</dbReference>
<dbReference type="EMBL" id="JBHTCG010000016">
    <property type="protein sequence ID" value="MFC7385211.1"/>
    <property type="molecule type" value="Genomic_DNA"/>
</dbReference>
<keyword evidence="2" id="KW-0413">Isomerase</keyword>
<dbReference type="PANTHER" id="PTHR21198">
    <property type="entry name" value="GLUTAMATE RACEMASE"/>
    <property type="match status" value="1"/>
</dbReference>
<dbReference type="InterPro" id="IPR001920">
    <property type="entry name" value="Asp/Glu_race"/>
</dbReference>
<dbReference type="Proteomes" id="UP001596496">
    <property type="component" value="Unassembled WGS sequence"/>
</dbReference>
<proteinExistence type="inferred from homology"/>
<dbReference type="InterPro" id="IPR018187">
    <property type="entry name" value="Asp/Glu_racemase_AS_1"/>
</dbReference>
<evidence type="ECO:0000313" key="4">
    <source>
        <dbReference type="EMBL" id="MFC7385211.1"/>
    </source>
</evidence>